<protein>
    <submittedName>
        <fullName evidence="2">Uncharacterized protein</fullName>
    </submittedName>
</protein>
<name>A0A3P6FF01_BRAOL</name>
<feature type="compositionally biased region" description="Pro residues" evidence="1">
    <location>
        <begin position="16"/>
        <end position="34"/>
    </location>
</feature>
<feature type="compositionally biased region" description="Low complexity" evidence="1">
    <location>
        <begin position="1"/>
        <end position="15"/>
    </location>
</feature>
<evidence type="ECO:0000313" key="2">
    <source>
        <dbReference type="EMBL" id="VDD56503.1"/>
    </source>
</evidence>
<dbReference type="AlphaFoldDB" id="A0A3P6FF01"/>
<reference evidence="2" key="1">
    <citation type="submission" date="2018-11" db="EMBL/GenBank/DDBJ databases">
        <authorList>
            <consortium name="Genoscope - CEA"/>
            <person name="William W."/>
        </authorList>
    </citation>
    <scope>NUCLEOTIDE SEQUENCE</scope>
</reference>
<feature type="region of interest" description="Disordered" evidence="1">
    <location>
        <begin position="1"/>
        <end position="34"/>
    </location>
</feature>
<gene>
    <name evidence="2" type="ORF">BOLC8T49732H</name>
</gene>
<feature type="non-terminal residue" evidence="2">
    <location>
        <position position="1"/>
    </location>
</feature>
<dbReference type="EMBL" id="LR031879">
    <property type="protein sequence ID" value="VDD56503.1"/>
    <property type="molecule type" value="Genomic_DNA"/>
</dbReference>
<organism evidence="2">
    <name type="scientific">Brassica oleracea</name>
    <name type="common">Wild cabbage</name>
    <dbReference type="NCBI Taxonomy" id="3712"/>
    <lineage>
        <taxon>Eukaryota</taxon>
        <taxon>Viridiplantae</taxon>
        <taxon>Streptophyta</taxon>
        <taxon>Embryophyta</taxon>
        <taxon>Tracheophyta</taxon>
        <taxon>Spermatophyta</taxon>
        <taxon>Magnoliopsida</taxon>
        <taxon>eudicotyledons</taxon>
        <taxon>Gunneridae</taxon>
        <taxon>Pentapetalae</taxon>
        <taxon>rosids</taxon>
        <taxon>malvids</taxon>
        <taxon>Brassicales</taxon>
        <taxon>Brassicaceae</taxon>
        <taxon>Brassiceae</taxon>
        <taxon>Brassica</taxon>
    </lineage>
</organism>
<accession>A0A3P6FF01</accession>
<evidence type="ECO:0000256" key="1">
    <source>
        <dbReference type="SAM" id="MobiDB-lite"/>
    </source>
</evidence>
<proteinExistence type="predicted"/>
<sequence length="34" mass="3514">SSASSPSLSLLSLTSKPPPPKRIGFSPPSPISRH</sequence>